<accession>R9AKX0</accession>
<dbReference type="InterPro" id="IPR023214">
    <property type="entry name" value="HAD_sf"/>
</dbReference>
<dbReference type="NCBIfam" id="TIGR02251">
    <property type="entry name" value="HIF-SF_euk"/>
    <property type="match status" value="1"/>
</dbReference>
<dbReference type="PANTHER" id="PTHR12210">
    <property type="entry name" value="DULLARD PROTEIN PHOSPHATASE"/>
    <property type="match status" value="1"/>
</dbReference>
<dbReference type="InterPro" id="IPR011948">
    <property type="entry name" value="Dullard_phosphatase"/>
</dbReference>
<reference evidence="5" key="1">
    <citation type="journal article" date="2013" name="BMC Genomics">
        <title>Genome and transcriptome sequencing of the halophilic fungus Wallemia ichthyophaga: haloadaptations present and absent.</title>
        <authorList>
            <person name="Zajc J."/>
            <person name="Liu Y."/>
            <person name="Dai W."/>
            <person name="Yang Z."/>
            <person name="Hu J."/>
            <person name="Gostincar C."/>
            <person name="Gunde-Cimerman N."/>
        </authorList>
    </citation>
    <scope>NUCLEOTIDE SEQUENCE [LARGE SCALE GENOMIC DNA]</scope>
    <source>
        <strain evidence="5">EXF-994 / CBS 113033</strain>
    </source>
</reference>
<dbReference type="HOGENOM" id="CLU_486803_0_0_1"/>
<feature type="domain" description="FCP1 homology" evidence="2">
    <location>
        <begin position="384"/>
        <end position="560"/>
    </location>
</feature>
<dbReference type="Proteomes" id="UP000014064">
    <property type="component" value="Unassembled WGS sequence"/>
</dbReference>
<sequence length="560" mass="62032">MKLGYLGPVGSYSNILTEKYFAHSTYTLHPHSQIQQLFENLDSDAIELAIVPIRNSTFGEVRESAEERAIRPKLRKLREYSLKVEHCLVGRQGSKVEDVQLVSSHEQALGQCREYLAGRGIAKHLKASSTANATHSLSTQNSIEGVDVGKCASICSESCAGLFDNLAILDKGIQDNKDNTTTFYLMSYRDIDGHSQSPITTQQNNLFAPLRRSRRSRYRRAYASADIHLQFNTPRVRSNSLNRSIFQYLYTFFSKAEKPTHTQPINDESNLHKEKDQLDEFLSVDSSSGSGTVKKRPSYHDLLTNPPKQKQSNKTKDQQNPFAPPFNRRRTTSSDGLLPNPLPSRNLLAVSGGSTTTTPSTSSSPSHTPSIVEQQKKLTSKSTGVHMPKTLVLDLDETLIHSTSKAPARIANSFSLGLRGVLQGGSNDGGAHMVEVVLGGRSVLYHVYKRPHLDFFLKKVASWYTLVIFTASMQEYADPVIDWIDGGRGVFAKRLFRESCTQASNGSYMKDLDVIDKDNDLSRVALVDNSPISYSINPANGIPISGQSALHNGRSTCFRS</sequence>
<dbReference type="eggNOG" id="KOG1605">
    <property type="taxonomic scope" value="Eukaryota"/>
</dbReference>
<dbReference type="PROSITE" id="PS51171">
    <property type="entry name" value="PREPHENATE_DEHYDR_3"/>
    <property type="match status" value="1"/>
</dbReference>
<organism evidence="4 5">
    <name type="scientific">Wallemia ichthyophaga (strain EXF-994 / CBS 113033)</name>
    <dbReference type="NCBI Taxonomy" id="1299270"/>
    <lineage>
        <taxon>Eukaryota</taxon>
        <taxon>Fungi</taxon>
        <taxon>Dikarya</taxon>
        <taxon>Basidiomycota</taxon>
        <taxon>Wallemiomycotina</taxon>
        <taxon>Wallemiomycetes</taxon>
        <taxon>Wallemiales</taxon>
        <taxon>Wallemiaceae</taxon>
        <taxon>Wallemia</taxon>
    </lineage>
</organism>
<dbReference type="eggNOG" id="KOG2797">
    <property type="taxonomic scope" value="Eukaryota"/>
</dbReference>
<feature type="compositionally biased region" description="Low complexity" evidence="1">
    <location>
        <begin position="337"/>
        <end position="370"/>
    </location>
</feature>
<dbReference type="Pfam" id="PF00800">
    <property type="entry name" value="PDT"/>
    <property type="match status" value="1"/>
</dbReference>
<dbReference type="InterPro" id="IPR004274">
    <property type="entry name" value="FCP1_dom"/>
</dbReference>
<dbReference type="RefSeq" id="XP_009266924.1">
    <property type="nucleotide sequence ID" value="XM_009268649.1"/>
</dbReference>
<feature type="domain" description="Prephenate dehydratase" evidence="3">
    <location>
        <begin position="2"/>
        <end position="188"/>
    </location>
</feature>
<dbReference type="CDD" id="cd07521">
    <property type="entry name" value="HAD_FCP1-like"/>
    <property type="match status" value="1"/>
</dbReference>
<evidence type="ECO:0000259" key="2">
    <source>
        <dbReference type="PROSITE" id="PS50969"/>
    </source>
</evidence>
<evidence type="ECO:0000259" key="3">
    <source>
        <dbReference type="PROSITE" id="PS51171"/>
    </source>
</evidence>
<dbReference type="InterPro" id="IPR001086">
    <property type="entry name" value="Preph_deHydtase"/>
</dbReference>
<proteinExistence type="predicted"/>
<dbReference type="AlphaFoldDB" id="R9AKX0"/>
<dbReference type="KEGG" id="wic:J056_003426"/>
<dbReference type="InterPro" id="IPR050365">
    <property type="entry name" value="TIM50"/>
</dbReference>
<dbReference type="PROSITE" id="PS50969">
    <property type="entry name" value="FCP1"/>
    <property type="match status" value="1"/>
</dbReference>
<evidence type="ECO:0000313" key="5">
    <source>
        <dbReference type="Proteomes" id="UP000014064"/>
    </source>
</evidence>
<dbReference type="SMART" id="SM00577">
    <property type="entry name" value="CPDc"/>
    <property type="match status" value="1"/>
</dbReference>
<name>R9AKX0_WALI9</name>
<dbReference type="SUPFAM" id="SSF56784">
    <property type="entry name" value="HAD-like"/>
    <property type="match status" value="1"/>
</dbReference>
<gene>
    <name evidence="4" type="ORF">J056_003426</name>
</gene>
<keyword evidence="5" id="KW-1185">Reference proteome</keyword>
<dbReference type="GO" id="GO:0004664">
    <property type="term" value="F:prephenate dehydratase activity"/>
    <property type="evidence" value="ECO:0007669"/>
    <property type="project" value="InterPro"/>
</dbReference>
<dbReference type="STRING" id="1299270.R9AKX0"/>
<evidence type="ECO:0000313" key="4">
    <source>
        <dbReference type="EMBL" id="EOR02864.1"/>
    </source>
</evidence>
<evidence type="ECO:0000256" key="1">
    <source>
        <dbReference type="SAM" id="MobiDB-lite"/>
    </source>
</evidence>
<dbReference type="Pfam" id="PF03031">
    <property type="entry name" value="NIF"/>
    <property type="match status" value="1"/>
</dbReference>
<dbReference type="Gene3D" id="3.40.190.10">
    <property type="entry name" value="Periplasmic binding protein-like II"/>
    <property type="match status" value="2"/>
</dbReference>
<dbReference type="OrthoDB" id="277011at2759"/>
<dbReference type="SUPFAM" id="SSF53850">
    <property type="entry name" value="Periplasmic binding protein-like II"/>
    <property type="match status" value="1"/>
</dbReference>
<dbReference type="Gene3D" id="3.40.50.1000">
    <property type="entry name" value="HAD superfamily/HAD-like"/>
    <property type="match status" value="1"/>
</dbReference>
<dbReference type="EMBL" id="KE007227">
    <property type="protein sequence ID" value="EOR02864.1"/>
    <property type="molecule type" value="Genomic_DNA"/>
</dbReference>
<dbReference type="InterPro" id="IPR036412">
    <property type="entry name" value="HAD-like_sf"/>
</dbReference>
<protein>
    <submittedName>
        <fullName evidence="4">Nuclear envelope morphology protein 1</fullName>
    </submittedName>
</protein>
<feature type="region of interest" description="Disordered" evidence="1">
    <location>
        <begin position="282"/>
        <end position="383"/>
    </location>
</feature>
<dbReference type="GO" id="GO:0016791">
    <property type="term" value="F:phosphatase activity"/>
    <property type="evidence" value="ECO:0007669"/>
    <property type="project" value="InterPro"/>
</dbReference>
<dbReference type="GO" id="GO:0009094">
    <property type="term" value="P:L-phenylalanine biosynthetic process"/>
    <property type="evidence" value="ECO:0007669"/>
    <property type="project" value="InterPro"/>
</dbReference>
<dbReference type="GeneID" id="20376378"/>